<evidence type="ECO:0000256" key="1">
    <source>
        <dbReference type="ARBA" id="ARBA00004141"/>
    </source>
</evidence>
<gene>
    <name evidence="7" type="ORF">MAM1_0053d03471</name>
</gene>
<keyword evidence="5 6" id="KW-0472">Membrane</keyword>
<accession>A0A0C9LTT4</accession>
<feature type="transmembrane region" description="Helical" evidence="6">
    <location>
        <begin position="277"/>
        <end position="295"/>
    </location>
</feature>
<dbReference type="Gene3D" id="1.20.1740.10">
    <property type="entry name" value="Amino acid/polyamine transporter I"/>
    <property type="match status" value="1"/>
</dbReference>
<evidence type="ECO:0000256" key="3">
    <source>
        <dbReference type="ARBA" id="ARBA00022692"/>
    </source>
</evidence>
<feature type="transmembrane region" description="Helical" evidence="6">
    <location>
        <begin position="466"/>
        <end position="487"/>
    </location>
</feature>
<dbReference type="PIRSF" id="PIRSF006060">
    <property type="entry name" value="AA_transporter"/>
    <property type="match status" value="1"/>
</dbReference>
<dbReference type="STRING" id="91626.A0A0C9LTT4"/>
<dbReference type="GO" id="GO:0022857">
    <property type="term" value="F:transmembrane transporter activity"/>
    <property type="evidence" value="ECO:0007669"/>
    <property type="project" value="InterPro"/>
</dbReference>
<evidence type="ECO:0000256" key="4">
    <source>
        <dbReference type="ARBA" id="ARBA00022989"/>
    </source>
</evidence>
<dbReference type="PANTHER" id="PTHR45649:SF26">
    <property type="entry name" value="OS04G0435100 PROTEIN"/>
    <property type="match status" value="1"/>
</dbReference>
<dbReference type="PROSITE" id="PS00218">
    <property type="entry name" value="AMINO_ACID_PERMEASE_1"/>
    <property type="match status" value="1"/>
</dbReference>
<dbReference type="InterPro" id="IPR002293">
    <property type="entry name" value="AA/rel_permease1"/>
</dbReference>
<reference evidence="7" key="1">
    <citation type="submission" date="2014-09" db="EMBL/GenBank/DDBJ databases">
        <title>Draft genome sequence of an oleaginous Mucoromycotina fungus Mucor ambiguus NBRC6742.</title>
        <authorList>
            <person name="Takeda I."/>
            <person name="Yamane N."/>
            <person name="Morita T."/>
            <person name="Tamano K."/>
            <person name="Machida M."/>
            <person name="Baker S."/>
            <person name="Koike H."/>
        </authorList>
    </citation>
    <scope>NUCLEOTIDE SEQUENCE</scope>
    <source>
        <strain evidence="7">NBRC 6742</strain>
    </source>
</reference>
<dbReference type="EMBL" id="DF836342">
    <property type="protein sequence ID" value="GAN04015.1"/>
    <property type="molecule type" value="Genomic_DNA"/>
</dbReference>
<organism evidence="7">
    <name type="scientific">Mucor ambiguus</name>
    <dbReference type="NCBI Taxonomy" id="91626"/>
    <lineage>
        <taxon>Eukaryota</taxon>
        <taxon>Fungi</taxon>
        <taxon>Fungi incertae sedis</taxon>
        <taxon>Mucoromycota</taxon>
        <taxon>Mucoromycotina</taxon>
        <taxon>Mucoromycetes</taxon>
        <taxon>Mucorales</taxon>
        <taxon>Mucorineae</taxon>
        <taxon>Mucoraceae</taxon>
        <taxon>Mucor</taxon>
    </lineage>
</organism>
<feature type="transmembrane region" description="Helical" evidence="6">
    <location>
        <begin position="208"/>
        <end position="230"/>
    </location>
</feature>
<proteinExistence type="predicted"/>
<feature type="transmembrane region" description="Helical" evidence="6">
    <location>
        <begin position="54"/>
        <end position="74"/>
    </location>
</feature>
<evidence type="ECO:0000256" key="2">
    <source>
        <dbReference type="ARBA" id="ARBA00022448"/>
    </source>
</evidence>
<dbReference type="AlphaFoldDB" id="A0A0C9LTT4"/>
<evidence type="ECO:0000256" key="5">
    <source>
        <dbReference type="ARBA" id="ARBA00023136"/>
    </source>
</evidence>
<keyword evidence="8" id="KW-1185">Reference proteome</keyword>
<feature type="transmembrane region" description="Helical" evidence="6">
    <location>
        <begin position="177"/>
        <end position="196"/>
    </location>
</feature>
<feature type="transmembrane region" description="Helical" evidence="6">
    <location>
        <begin position="250"/>
        <end position="270"/>
    </location>
</feature>
<keyword evidence="4 6" id="KW-1133">Transmembrane helix</keyword>
<keyword evidence="3 6" id="KW-0812">Transmembrane</keyword>
<feature type="transmembrane region" description="Helical" evidence="6">
    <location>
        <begin position="140"/>
        <end position="165"/>
    </location>
</feature>
<feature type="transmembrane region" description="Helical" evidence="6">
    <location>
        <begin position="393"/>
        <end position="416"/>
    </location>
</feature>
<feature type="transmembrane region" description="Helical" evidence="6">
    <location>
        <begin position="86"/>
        <end position="119"/>
    </location>
</feature>
<evidence type="ECO:0000256" key="6">
    <source>
        <dbReference type="SAM" id="Phobius"/>
    </source>
</evidence>
<protein>
    <submittedName>
        <fullName evidence="7">APC amino acid permease</fullName>
    </submittedName>
</protein>
<comment type="subcellular location">
    <subcellularLocation>
        <location evidence="1">Membrane</location>
        <topology evidence="1">Multi-pass membrane protein</topology>
    </subcellularLocation>
</comment>
<dbReference type="PANTHER" id="PTHR45649">
    <property type="entry name" value="AMINO-ACID PERMEASE BAT1"/>
    <property type="match status" value="1"/>
</dbReference>
<dbReference type="GO" id="GO:0016020">
    <property type="term" value="C:membrane"/>
    <property type="evidence" value="ECO:0007669"/>
    <property type="project" value="UniProtKB-SubCell"/>
</dbReference>
<keyword evidence="2" id="KW-0813">Transport</keyword>
<evidence type="ECO:0000313" key="8">
    <source>
        <dbReference type="Proteomes" id="UP000053815"/>
    </source>
</evidence>
<feature type="transmembrane region" description="Helical" evidence="6">
    <location>
        <begin position="437"/>
        <end position="460"/>
    </location>
</feature>
<feature type="transmembrane region" description="Helical" evidence="6">
    <location>
        <begin position="315"/>
        <end position="348"/>
    </location>
</feature>
<name>A0A0C9LTT4_9FUNG</name>
<dbReference type="Proteomes" id="UP000053815">
    <property type="component" value="Unassembled WGS sequence"/>
</dbReference>
<dbReference type="Pfam" id="PF13520">
    <property type="entry name" value="AA_permease_2"/>
    <property type="match status" value="2"/>
</dbReference>
<feature type="transmembrane region" description="Helical" evidence="6">
    <location>
        <begin position="369"/>
        <end position="387"/>
    </location>
</feature>
<dbReference type="OrthoDB" id="3257095at2759"/>
<dbReference type="GO" id="GO:0006865">
    <property type="term" value="P:amino acid transport"/>
    <property type="evidence" value="ECO:0007669"/>
    <property type="project" value="InterPro"/>
</dbReference>
<sequence length="501" mass="54767">MTDNNVAKETSSIHNQLSVEKVDIRHVETNNLDADAQRLQDLGYKQEFKREISLFVQSSFAFSTMAVLPSWMVTFGPCLSSGGPAALFWGWLIVSTFVMCIALSMAEVISAFPLAGGVYSWSLMLSSKKWAPFMAWINGYAYLTGLIAVVMTLAYTAGDFIYAIANTLNENQISSQGASVGLYIGLIIAGTLYNILGLRFSAYLNQFMAFWVLIGTLIVVITVPAMAPTHNTAKWVFTSFINKTGYESDGLVFLIGLLASGWALVGYECGAQIVEGAILQGFALIISTLFSIQDIDELLNSDMPVATFFLRATNSPAITAFFLVILLVAQIGSLCNSILAAGNFMWSLSRDGVLPYSKFLYKISGDRSIPINCLLVQLVICILVILPSFGSVVYWQAIMSAAVISINVSYGLPLLCRLIWVRNDMPKGPFHLGKFGLPLNVVSVIWASFFAVILCIPSTSPVNPETMNWSSLMIGAVMCFSVFFWFVSGRHTFKGVVQSTD</sequence>
<evidence type="ECO:0000313" key="7">
    <source>
        <dbReference type="EMBL" id="GAN04015.1"/>
    </source>
</evidence>
<dbReference type="InterPro" id="IPR004840">
    <property type="entry name" value="Amino_acid_permease_CS"/>
</dbReference>